<dbReference type="PROSITE" id="PS01276">
    <property type="entry name" value="PEPTIDASE_U32"/>
    <property type="match status" value="1"/>
</dbReference>
<dbReference type="Proteomes" id="UP000031135">
    <property type="component" value="Chromosome"/>
</dbReference>
<proteinExistence type="inferred from homology"/>
<evidence type="ECO:0000256" key="3">
    <source>
        <dbReference type="ARBA" id="ARBA00038374"/>
    </source>
</evidence>
<sequence length="418" mass="47514">MIIPEIVSPAGNFIKLKIALAYGADAVYAGVSNFSLRARTARDFNYETFKEAINYTHTRGKKIYVTINGFHFSSQIEGLKRHILKLKEMKPDAFIVASVGAMRLVKDLAPEINLHVSTQANILNYLDAQVYKDMGAKRVVIARELGLKDTKDLKNNCDIELESFVHGSMCFAYSGRCLISSVQSGRMSNRGSCANDCRFNYELYAKNPETNTLFRLEEDENGTHVFNSKDLNLSSYIQKIMQENCIHAFKIEGRTKSEYYAALTTRTYKMAVEDVLQNTFDASKYEKEIHTLKHRGFTDGYLVSRAYEKTDSINHNTSIEEGTHQVHAISEDGEFFKCKGKIELGKEYEILAPVNSNIELGENKLGLIYENDGKKFIVFKQLLAKNNKDFSEIHSGNENEITLPFKLPEFSFLRRSVE</sequence>
<dbReference type="HOGENOM" id="CLU_011540_0_2_7"/>
<evidence type="ECO:0000256" key="2">
    <source>
        <dbReference type="ARBA" id="ARBA00022801"/>
    </source>
</evidence>
<dbReference type="InterPro" id="IPR001539">
    <property type="entry name" value="Peptidase_U32"/>
</dbReference>
<evidence type="ECO:0000256" key="1">
    <source>
        <dbReference type="ARBA" id="ARBA00022670"/>
    </source>
</evidence>
<dbReference type="RefSeq" id="WP_039664199.1">
    <property type="nucleotide sequence ID" value="NZ_CP007772.1"/>
</dbReference>
<evidence type="ECO:0000313" key="5">
    <source>
        <dbReference type="Proteomes" id="UP000031135"/>
    </source>
</evidence>
<dbReference type="GO" id="GO:0008233">
    <property type="term" value="F:peptidase activity"/>
    <property type="evidence" value="ECO:0007669"/>
    <property type="project" value="UniProtKB-KW"/>
</dbReference>
<keyword evidence="2" id="KW-0378">Hydrolase</keyword>
<dbReference type="OrthoDB" id="9807498at2"/>
<protein>
    <submittedName>
        <fullName evidence="4">Collagenase-like peptidase, U32 family</fullName>
    </submittedName>
</protein>
<organism evidence="4 5">
    <name type="scientific">Campylobacter subantarcticus LMG 24374</name>
    <dbReference type="NCBI Taxonomy" id="1388751"/>
    <lineage>
        <taxon>Bacteria</taxon>
        <taxon>Pseudomonadati</taxon>
        <taxon>Campylobacterota</taxon>
        <taxon>Epsilonproteobacteria</taxon>
        <taxon>Campylobacterales</taxon>
        <taxon>Campylobacteraceae</taxon>
        <taxon>Campylobacter</taxon>
    </lineage>
</organism>
<dbReference type="EMBL" id="CP007772">
    <property type="protein sequence ID" value="AJC91001.1"/>
    <property type="molecule type" value="Genomic_DNA"/>
</dbReference>
<reference evidence="4 5" key="1">
    <citation type="journal article" date="2014" name="Genome Biol. Evol.">
        <title>Comparative Genomics of the Campylobacter lari Group.</title>
        <authorList>
            <person name="Miller W.G."/>
            <person name="Yee E."/>
            <person name="Chapman M.H."/>
            <person name="Smith T.P."/>
            <person name="Bono J.L."/>
            <person name="Huynh S."/>
            <person name="Parker C.T."/>
            <person name="Vandamme P."/>
            <person name="Luong K."/>
            <person name="Korlach J."/>
        </authorList>
    </citation>
    <scope>NUCLEOTIDE SEQUENCE [LARGE SCALE GENOMIC DNA]</scope>
    <source>
        <strain evidence="4 5">LMG 24374</strain>
    </source>
</reference>
<gene>
    <name evidence="4" type="ORF">CSUB8521_1169</name>
</gene>
<dbReference type="PANTHER" id="PTHR30217">
    <property type="entry name" value="PEPTIDASE U32 FAMILY"/>
    <property type="match status" value="1"/>
</dbReference>
<keyword evidence="1" id="KW-0645">Protease</keyword>
<name>A0A0A8HAC7_9BACT</name>
<dbReference type="GO" id="GO:0006508">
    <property type="term" value="P:proteolysis"/>
    <property type="evidence" value="ECO:0007669"/>
    <property type="project" value="UniProtKB-KW"/>
</dbReference>
<dbReference type="Pfam" id="PF01136">
    <property type="entry name" value="Peptidase_U32"/>
    <property type="match status" value="1"/>
</dbReference>
<dbReference type="KEGG" id="csm:CSUB8521_1169"/>
<dbReference type="InterPro" id="IPR051454">
    <property type="entry name" value="RNA/ubiquinone_mod_enzymes"/>
</dbReference>
<evidence type="ECO:0000313" key="4">
    <source>
        <dbReference type="EMBL" id="AJC91001.1"/>
    </source>
</evidence>
<accession>A0A0A8HAC7</accession>
<dbReference type="AlphaFoldDB" id="A0A0A8HAC7"/>
<dbReference type="PANTHER" id="PTHR30217:SF6">
    <property type="entry name" value="TRNA HYDROXYLATION PROTEIN P"/>
    <property type="match status" value="1"/>
</dbReference>
<comment type="similarity">
    <text evidence="3">Belongs to the peptidase U32 family.</text>
</comment>